<accession>A0A8S9PH45</accession>
<keyword evidence="1" id="KW-0812">Transmembrane</keyword>
<feature type="domain" description="Reverse transcriptase zinc-binding" evidence="2">
    <location>
        <begin position="263"/>
        <end position="347"/>
    </location>
</feature>
<gene>
    <name evidence="3" type="ORF">F2Q69_00003554</name>
</gene>
<evidence type="ECO:0000259" key="2">
    <source>
        <dbReference type="Pfam" id="PF13966"/>
    </source>
</evidence>
<evidence type="ECO:0000256" key="1">
    <source>
        <dbReference type="SAM" id="Phobius"/>
    </source>
</evidence>
<proteinExistence type="predicted"/>
<dbReference type="InterPro" id="IPR026960">
    <property type="entry name" value="RVT-Znf"/>
</dbReference>
<dbReference type="AlphaFoldDB" id="A0A8S9PH45"/>
<protein>
    <recommendedName>
        <fullName evidence="2">Reverse transcriptase zinc-binding domain-containing protein</fullName>
    </recommendedName>
</protein>
<organism evidence="3 4">
    <name type="scientific">Brassica cretica</name>
    <name type="common">Mustard</name>
    <dbReference type="NCBI Taxonomy" id="69181"/>
    <lineage>
        <taxon>Eukaryota</taxon>
        <taxon>Viridiplantae</taxon>
        <taxon>Streptophyta</taxon>
        <taxon>Embryophyta</taxon>
        <taxon>Tracheophyta</taxon>
        <taxon>Spermatophyta</taxon>
        <taxon>Magnoliopsida</taxon>
        <taxon>eudicotyledons</taxon>
        <taxon>Gunneridae</taxon>
        <taxon>Pentapetalae</taxon>
        <taxon>rosids</taxon>
        <taxon>malvids</taxon>
        <taxon>Brassicales</taxon>
        <taxon>Brassicaceae</taxon>
        <taxon>Brassiceae</taxon>
        <taxon>Brassica</taxon>
    </lineage>
</organism>
<keyword evidence="1" id="KW-1133">Transmembrane helix</keyword>
<keyword evidence="1" id="KW-0472">Membrane</keyword>
<dbReference type="EMBL" id="QGKX02001521">
    <property type="protein sequence ID" value="KAF3514739.1"/>
    <property type="molecule type" value="Genomic_DNA"/>
</dbReference>
<dbReference type="PANTHER" id="PTHR33116:SF80">
    <property type="entry name" value="REVERSE TRANSCRIPTASE ZINC-BINDING DOMAIN-CONTAINING PROTEIN"/>
    <property type="match status" value="1"/>
</dbReference>
<reference evidence="3" key="1">
    <citation type="submission" date="2019-12" db="EMBL/GenBank/DDBJ databases">
        <title>Genome sequencing and annotation of Brassica cretica.</title>
        <authorList>
            <person name="Studholme D.J."/>
            <person name="Sarris P."/>
        </authorList>
    </citation>
    <scope>NUCLEOTIDE SEQUENCE</scope>
    <source>
        <strain evidence="3">PFS-109/04</strain>
        <tissue evidence="3">Leaf</tissue>
    </source>
</reference>
<feature type="transmembrane region" description="Helical" evidence="1">
    <location>
        <begin position="37"/>
        <end position="55"/>
    </location>
</feature>
<comment type="caution">
    <text evidence="3">The sequence shown here is derived from an EMBL/GenBank/DDBJ whole genome shotgun (WGS) entry which is preliminary data.</text>
</comment>
<dbReference type="PANTHER" id="PTHR33116">
    <property type="entry name" value="REVERSE TRANSCRIPTASE ZINC-BINDING DOMAIN-CONTAINING PROTEIN-RELATED-RELATED"/>
    <property type="match status" value="1"/>
</dbReference>
<evidence type="ECO:0000313" key="3">
    <source>
        <dbReference type="EMBL" id="KAF3514739.1"/>
    </source>
</evidence>
<sequence>MHRKLRICDYRPLIDQLKSRFTSWSSRALTFAGRKQLLSSVIFGTINFWFSTFILPKGCIRTIESLCSWFLWNGNITNRDAAKISWSQVCLPKSEGGLGLRELASWNKTLCLKLLWLLHTESESLWASWTKKHRIKHLPLWSIDESKQSSWIWKSILKLRALAERFIKCEVGNDHLASFWHDSWNHLGPLIKIFGVDGPRHIGIAINAKICQACTDTGWILRPARSPQVEELHILLCSIPVPSLSDRTDIYYWEVDGKSLTTFSAAKTWNSIRNHGDTKEWEEAIWFSGHIPSQAFHMWVAQWDRLPTRNRLARWSPVLDKSCLLCGTHDEDRDHLFLRCSFSEQIWKQVTRCLGYRPFLFHTWTSLVDWLHLKDRTSSLTLRRLSVHTTVSKLWFERNNRLHNSRSSTPLIIFKDIDRTIRNSIHARKRRRKFRNLMSHWLRFS</sequence>
<evidence type="ECO:0000313" key="4">
    <source>
        <dbReference type="Proteomes" id="UP000712600"/>
    </source>
</evidence>
<name>A0A8S9PH45_BRACR</name>
<dbReference type="Proteomes" id="UP000712600">
    <property type="component" value="Unassembled WGS sequence"/>
</dbReference>
<dbReference type="Pfam" id="PF13966">
    <property type="entry name" value="zf-RVT"/>
    <property type="match status" value="1"/>
</dbReference>